<dbReference type="InterPro" id="IPR004839">
    <property type="entry name" value="Aminotransferase_I/II_large"/>
</dbReference>
<evidence type="ECO:0000256" key="4">
    <source>
        <dbReference type="ARBA" id="ARBA00022898"/>
    </source>
</evidence>
<comment type="caution">
    <text evidence="6">The sequence shown here is derived from an EMBL/GenBank/DDBJ whole genome shotgun (WGS) entry which is preliminary data.</text>
</comment>
<dbReference type="CDD" id="cd00609">
    <property type="entry name" value="AAT_like"/>
    <property type="match status" value="1"/>
</dbReference>
<dbReference type="SUPFAM" id="SSF53383">
    <property type="entry name" value="PLP-dependent transferases"/>
    <property type="match status" value="1"/>
</dbReference>
<dbReference type="InterPro" id="IPR015422">
    <property type="entry name" value="PyrdxlP-dep_Trfase_small"/>
</dbReference>
<evidence type="ECO:0000313" key="6">
    <source>
        <dbReference type="EMBL" id="RHX82163.1"/>
    </source>
</evidence>
<evidence type="ECO:0000256" key="3">
    <source>
        <dbReference type="ARBA" id="ARBA00022679"/>
    </source>
</evidence>
<keyword evidence="3" id="KW-0808">Transferase</keyword>
<gene>
    <name evidence="6" type="ORF">DLM77_01500</name>
</gene>
<dbReference type="PANTHER" id="PTHR42790">
    <property type="entry name" value="AMINOTRANSFERASE"/>
    <property type="match status" value="1"/>
</dbReference>
<organism evidence="6 7">
    <name type="scientific">Leptospira yasudae</name>
    <dbReference type="NCBI Taxonomy" id="2202201"/>
    <lineage>
        <taxon>Bacteria</taxon>
        <taxon>Pseudomonadati</taxon>
        <taxon>Spirochaetota</taxon>
        <taxon>Spirochaetia</taxon>
        <taxon>Leptospirales</taxon>
        <taxon>Leptospiraceae</taxon>
        <taxon>Leptospira</taxon>
    </lineage>
</organism>
<dbReference type="GO" id="GO:0008483">
    <property type="term" value="F:transaminase activity"/>
    <property type="evidence" value="ECO:0007669"/>
    <property type="project" value="UniProtKB-KW"/>
</dbReference>
<dbReference type="Gene3D" id="3.90.1150.10">
    <property type="entry name" value="Aspartate Aminotransferase, domain 1"/>
    <property type="match status" value="1"/>
</dbReference>
<reference evidence="6 7" key="2">
    <citation type="journal article" date="2020" name="Int. J. Syst. Evol. Microbiol.">
        <title>Leptospira yasudae sp. nov. and Leptospira stimsonii sp. nov., two new species of the pathogenic group isolated from environmental sources.</title>
        <authorList>
            <person name="Casanovas-Massana A."/>
            <person name="Hamond C."/>
            <person name="Santos L.A."/>
            <person name="de Oliveira D."/>
            <person name="Hacker K.P."/>
            <person name="Balassiano I."/>
            <person name="Costa F."/>
            <person name="Medeiros M.A."/>
            <person name="Reis M.G."/>
            <person name="Ko A.I."/>
            <person name="Wunder E.A."/>
        </authorList>
    </citation>
    <scope>NUCLEOTIDE SEQUENCE [LARGE SCALE GENOMIC DNA]</scope>
    <source>
        <strain evidence="6 7">B21</strain>
    </source>
</reference>
<sequence length="399" mass="45375">MNREQFYFSDRILKSSRSFIREILKATSHPGMISFAGGHPDPSLFPVEELRLSTESAFRKYGSDLLQYGISEGFIPLREKIFERYYKNINYSLSSENILITTGSQQALDLIGKVLINPGDPIFIERPGYLGAIQAFSMYEPSLVGIPLEEDGMDLEFLKRSFGATVPKFLYSNPTFQNPTGKTLPLEKRKRLAEILKSQNSILVEDNPYGEIRFDSENLPSVQSFYPEGTISLGTFSKTLTPGFRVGWICAPKEMIDKILIAKQASDLHSNLLSQIVLDEYLNLYDLDLQIEKTRSSYRIKKERMEESLLRSMSGFAEWVSPQGGMFFWLKLKDFISSMELFESAIANNVAFVPGFPFYTNDPETDTMRINFSHSSLEAIETGILRISESIRKISKIQV</sequence>
<dbReference type="RefSeq" id="WP_118954299.1">
    <property type="nucleotide sequence ID" value="NZ_QHCR01000001.1"/>
</dbReference>
<evidence type="ECO:0000256" key="2">
    <source>
        <dbReference type="ARBA" id="ARBA00022576"/>
    </source>
</evidence>
<keyword evidence="2 6" id="KW-0032">Aminotransferase</keyword>
<name>A0ABX9M7W1_9LEPT</name>
<evidence type="ECO:0000256" key="1">
    <source>
        <dbReference type="ARBA" id="ARBA00001933"/>
    </source>
</evidence>
<accession>A0ABX9M7W1</accession>
<keyword evidence="7" id="KW-1185">Reference proteome</keyword>
<dbReference type="Proteomes" id="UP000285569">
    <property type="component" value="Unassembled WGS sequence"/>
</dbReference>
<feature type="domain" description="Aminotransferase class I/classII large" evidence="5">
    <location>
        <begin position="56"/>
        <end position="382"/>
    </location>
</feature>
<dbReference type="Pfam" id="PF00155">
    <property type="entry name" value="Aminotran_1_2"/>
    <property type="match status" value="1"/>
</dbReference>
<proteinExistence type="predicted"/>
<keyword evidence="4" id="KW-0663">Pyridoxal phosphate</keyword>
<dbReference type="InterPro" id="IPR050859">
    <property type="entry name" value="Class-I_PLP-dep_aminotransf"/>
</dbReference>
<evidence type="ECO:0000313" key="7">
    <source>
        <dbReference type="Proteomes" id="UP000285569"/>
    </source>
</evidence>
<dbReference type="PANTHER" id="PTHR42790:SF19">
    <property type="entry name" value="KYNURENINE_ALPHA-AMINOADIPATE AMINOTRANSFERASE, MITOCHONDRIAL"/>
    <property type="match status" value="1"/>
</dbReference>
<dbReference type="InterPro" id="IPR015421">
    <property type="entry name" value="PyrdxlP-dep_Trfase_major"/>
</dbReference>
<dbReference type="InterPro" id="IPR015424">
    <property type="entry name" value="PyrdxlP-dep_Trfase"/>
</dbReference>
<evidence type="ECO:0000259" key="5">
    <source>
        <dbReference type="Pfam" id="PF00155"/>
    </source>
</evidence>
<comment type="cofactor">
    <cofactor evidence="1">
        <name>pyridoxal 5'-phosphate</name>
        <dbReference type="ChEBI" id="CHEBI:597326"/>
    </cofactor>
</comment>
<protein>
    <submittedName>
        <fullName evidence="6">Aspartate aminotransferase</fullName>
    </submittedName>
</protein>
<dbReference type="Gene3D" id="3.40.640.10">
    <property type="entry name" value="Type I PLP-dependent aspartate aminotransferase-like (Major domain)"/>
    <property type="match status" value="1"/>
</dbReference>
<dbReference type="EMBL" id="QHCR01000001">
    <property type="protein sequence ID" value="RHX82163.1"/>
    <property type="molecule type" value="Genomic_DNA"/>
</dbReference>
<reference evidence="7" key="1">
    <citation type="submission" date="2018-05" db="EMBL/GenBank/DDBJ databases">
        <title>Leptospira yasudae sp. nov. and Leptospira stimsonii sp. nov., two pathogenic species of the genus Leptospira isolated from environmental sources.</title>
        <authorList>
            <person name="Casanovas-Massana A."/>
            <person name="Hamond C."/>
            <person name="Santos L.A."/>
            <person name="Hacker K.P."/>
            <person name="Balassiano I."/>
            <person name="Medeiros M.A."/>
            <person name="Reis M.G."/>
            <person name="Ko A.I."/>
            <person name="Wunder E.A."/>
        </authorList>
    </citation>
    <scope>NUCLEOTIDE SEQUENCE [LARGE SCALE GENOMIC DNA]</scope>
    <source>
        <strain evidence="7">B21</strain>
    </source>
</reference>